<keyword evidence="6 9" id="KW-0238">DNA-binding</keyword>
<dbReference type="GO" id="GO:0000977">
    <property type="term" value="F:RNA polymerase II transcription regulatory region sequence-specific DNA binding"/>
    <property type="evidence" value="ECO:0007669"/>
    <property type="project" value="TreeGrafter"/>
</dbReference>
<dbReference type="PANTHER" id="PTHR24379:SF127">
    <property type="entry name" value="BLOODY FINGERS-RELATED"/>
    <property type="match status" value="1"/>
</dbReference>
<dbReference type="Pfam" id="PF12874">
    <property type="entry name" value="zf-met"/>
    <property type="match status" value="1"/>
</dbReference>
<dbReference type="InterPro" id="IPR013087">
    <property type="entry name" value="Znf_C2H2_type"/>
</dbReference>
<evidence type="ECO:0000256" key="8">
    <source>
        <dbReference type="PROSITE-ProRule" id="PRU00042"/>
    </source>
</evidence>
<dbReference type="FunFam" id="3.30.160.60:FF:000145">
    <property type="entry name" value="Zinc finger protein 574"/>
    <property type="match status" value="1"/>
</dbReference>
<feature type="domain" description="C2H2-type" evidence="10">
    <location>
        <begin position="453"/>
        <end position="478"/>
    </location>
</feature>
<evidence type="ECO:0000259" key="10">
    <source>
        <dbReference type="PROSITE" id="PS50157"/>
    </source>
</evidence>
<dbReference type="Proteomes" id="UP000515204">
    <property type="component" value="Unplaced"/>
</dbReference>
<dbReference type="SMART" id="SM00355">
    <property type="entry name" value="ZnF_C2H2"/>
    <property type="match status" value="5"/>
</dbReference>
<dbReference type="InterPro" id="IPR036236">
    <property type="entry name" value="Znf_C2H2_sf"/>
</dbReference>
<dbReference type="KEGG" id="dqu:106741734"/>
<dbReference type="GO" id="GO:0000981">
    <property type="term" value="F:DNA-binding transcription factor activity, RNA polymerase II-specific"/>
    <property type="evidence" value="ECO:0007669"/>
    <property type="project" value="TreeGrafter"/>
</dbReference>
<dbReference type="GO" id="GO:0008270">
    <property type="term" value="F:zinc ion binding"/>
    <property type="evidence" value="ECO:0007669"/>
    <property type="project" value="UniProtKB-KW"/>
</dbReference>
<keyword evidence="5" id="KW-0862">Zinc</keyword>
<feature type="domain" description="THAP-type" evidence="11">
    <location>
        <begin position="1"/>
        <end position="80"/>
    </location>
</feature>
<evidence type="ECO:0000256" key="7">
    <source>
        <dbReference type="ARBA" id="ARBA00023242"/>
    </source>
</evidence>
<evidence type="ECO:0000313" key="12">
    <source>
        <dbReference type="Proteomes" id="UP000515204"/>
    </source>
</evidence>
<reference evidence="13 14" key="1">
    <citation type="submission" date="2025-04" db="UniProtKB">
        <authorList>
            <consortium name="RefSeq"/>
        </authorList>
    </citation>
    <scope>IDENTIFICATION</scope>
</reference>
<dbReference type="RefSeq" id="XP_014469495.1">
    <property type="nucleotide sequence ID" value="XM_014614009.1"/>
</dbReference>
<accession>A0A6P3WTM2</accession>
<protein>
    <submittedName>
        <fullName evidence="13 14">Zinc finger protein 90-like</fullName>
    </submittedName>
</protein>
<dbReference type="PROSITE" id="PS50157">
    <property type="entry name" value="ZINC_FINGER_C2H2_2"/>
    <property type="match status" value="4"/>
</dbReference>
<dbReference type="PROSITE" id="PS00028">
    <property type="entry name" value="ZINC_FINGER_C2H2_1"/>
    <property type="match status" value="4"/>
</dbReference>
<evidence type="ECO:0000256" key="4">
    <source>
        <dbReference type="ARBA" id="ARBA00022771"/>
    </source>
</evidence>
<evidence type="ECO:0000259" key="11">
    <source>
        <dbReference type="PROSITE" id="PS50950"/>
    </source>
</evidence>
<keyword evidence="4 8" id="KW-0863">Zinc-finger</keyword>
<keyword evidence="3" id="KW-0677">Repeat</keyword>
<proteinExistence type="predicted"/>
<dbReference type="PANTHER" id="PTHR24379">
    <property type="entry name" value="KRAB AND ZINC FINGER DOMAIN-CONTAINING"/>
    <property type="match status" value="1"/>
</dbReference>
<evidence type="ECO:0000256" key="1">
    <source>
        <dbReference type="ARBA" id="ARBA00004123"/>
    </source>
</evidence>
<comment type="subcellular location">
    <subcellularLocation>
        <location evidence="1">Nucleus</location>
    </subcellularLocation>
</comment>
<feature type="domain" description="C2H2-type" evidence="10">
    <location>
        <begin position="317"/>
        <end position="345"/>
    </location>
</feature>
<organism evidence="12 14">
    <name type="scientific">Dinoponera quadriceps</name>
    <name type="common">South American ant</name>
    <dbReference type="NCBI Taxonomy" id="609295"/>
    <lineage>
        <taxon>Eukaryota</taxon>
        <taxon>Metazoa</taxon>
        <taxon>Ecdysozoa</taxon>
        <taxon>Arthropoda</taxon>
        <taxon>Hexapoda</taxon>
        <taxon>Insecta</taxon>
        <taxon>Pterygota</taxon>
        <taxon>Neoptera</taxon>
        <taxon>Endopterygota</taxon>
        <taxon>Hymenoptera</taxon>
        <taxon>Apocrita</taxon>
        <taxon>Aculeata</taxon>
        <taxon>Formicoidea</taxon>
        <taxon>Formicidae</taxon>
        <taxon>Ponerinae</taxon>
        <taxon>Ponerini</taxon>
        <taxon>Dinoponera</taxon>
    </lineage>
</organism>
<sequence>MIICSATGCPSSQTIKIDGRPISFYPFPEDDLRKNQWIHNCNLASGVNDNEPMHLCELHFERINFTASRDLKSSAVPTLFGRIKEPSRKHKADSASQILLPKILPKQKKLDEQSYVTAMSSENTSLQHMTENSVSNNKADMSNNNVTAVNGSAASTTTGENCEKNKEIYRLTIQIDKIRGKPGPRCKKLVPPLLKSNDMKDFSTGNEKEKIQLLQSPTKKACALGSCKLRKCVCNSKLAFQCEICNKYYVTKKEVSPDDVDNFIHHSNSLGLQCLSNVYQEAKKHFLCDICQTESNTQLMYDKHVRCHVSTDPSYPYKCHLCARIFELKEDVKQHYLNDHPRLKILNTLRQITSSTKVTAQQNDHLCPSCNVSFSNEQAYRNHMYSHKKKESLRANIKETNNIIPVPNPLTGQIGILQPVKFSCNVCFKEFDNVGEVDIHTRTHLKQNLSRAYPCPICSKAFINKTTLKIHQKTHGET</sequence>
<evidence type="ECO:0000256" key="3">
    <source>
        <dbReference type="ARBA" id="ARBA00022737"/>
    </source>
</evidence>
<dbReference type="AlphaFoldDB" id="A0A6P3WTM2"/>
<dbReference type="Pfam" id="PF00096">
    <property type="entry name" value="zf-C2H2"/>
    <property type="match status" value="1"/>
</dbReference>
<evidence type="ECO:0000313" key="14">
    <source>
        <dbReference type="RefSeq" id="XP_014469496.1"/>
    </source>
</evidence>
<dbReference type="Gene3D" id="3.30.160.60">
    <property type="entry name" value="Classic Zinc Finger"/>
    <property type="match status" value="3"/>
</dbReference>
<feature type="domain" description="C2H2-type" evidence="10">
    <location>
        <begin position="365"/>
        <end position="392"/>
    </location>
</feature>
<dbReference type="OrthoDB" id="8117402at2759"/>
<dbReference type="SUPFAM" id="SSF57716">
    <property type="entry name" value="Glucocorticoid receptor-like (DNA-binding domain)"/>
    <property type="match status" value="1"/>
</dbReference>
<dbReference type="GeneID" id="106741734"/>
<keyword evidence="7" id="KW-0539">Nucleus</keyword>
<evidence type="ECO:0000313" key="13">
    <source>
        <dbReference type="RefSeq" id="XP_014469495.1"/>
    </source>
</evidence>
<dbReference type="InterPro" id="IPR006612">
    <property type="entry name" value="THAP_Znf"/>
</dbReference>
<dbReference type="GO" id="GO:0005634">
    <property type="term" value="C:nucleus"/>
    <property type="evidence" value="ECO:0007669"/>
    <property type="project" value="UniProtKB-SubCell"/>
</dbReference>
<dbReference type="RefSeq" id="XP_014469496.1">
    <property type="nucleotide sequence ID" value="XM_014614010.1"/>
</dbReference>
<feature type="domain" description="C2H2-type" evidence="10">
    <location>
        <begin position="422"/>
        <end position="449"/>
    </location>
</feature>
<dbReference type="SUPFAM" id="SSF57667">
    <property type="entry name" value="beta-beta-alpha zinc fingers"/>
    <property type="match status" value="2"/>
</dbReference>
<dbReference type="Pfam" id="PF05485">
    <property type="entry name" value="THAP"/>
    <property type="match status" value="1"/>
</dbReference>
<dbReference type="SMART" id="SM00980">
    <property type="entry name" value="THAP"/>
    <property type="match status" value="1"/>
</dbReference>
<evidence type="ECO:0000256" key="6">
    <source>
        <dbReference type="ARBA" id="ARBA00023125"/>
    </source>
</evidence>
<keyword evidence="12" id="KW-1185">Reference proteome</keyword>
<evidence type="ECO:0000256" key="9">
    <source>
        <dbReference type="PROSITE-ProRule" id="PRU00309"/>
    </source>
</evidence>
<keyword evidence="2" id="KW-0479">Metal-binding</keyword>
<name>A0A6P3WTM2_DINQU</name>
<evidence type="ECO:0000256" key="2">
    <source>
        <dbReference type="ARBA" id="ARBA00022723"/>
    </source>
</evidence>
<dbReference type="PROSITE" id="PS50950">
    <property type="entry name" value="ZF_THAP"/>
    <property type="match status" value="1"/>
</dbReference>
<gene>
    <name evidence="13 14" type="primary">LOC106741734</name>
</gene>
<evidence type="ECO:0000256" key="5">
    <source>
        <dbReference type="ARBA" id="ARBA00022833"/>
    </source>
</evidence>
<dbReference type="SMART" id="SM00692">
    <property type="entry name" value="DM3"/>
    <property type="match status" value="1"/>
</dbReference>